<dbReference type="InterPro" id="IPR004148">
    <property type="entry name" value="BAR_dom"/>
</dbReference>
<protein>
    <recommendedName>
        <fullName evidence="1">BAR domain-containing protein</fullName>
    </recommendedName>
</protein>
<keyword evidence="3" id="KW-1185">Reference proteome</keyword>
<dbReference type="Proteomes" id="UP000708208">
    <property type="component" value="Unassembled WGS sequence"/>
</dbReference>
<dbReference type="SMART" id="SM00721">
    <property type="entry name" value="BAR"/>
    <property type="match status" value="1"/>
</dbReference>
<feature type="domain" description="BAR" evidence="1">
    <location>
        <begin position="5"/>
        <end position="175"/>
    </location>
</feature>
<organism evidence="2 3">
    <name type="scientific">Allacma fusca</name>
    <dbReference type="NCBI Taxonomy" id="39272"/>
    <lineage>
        <taxon>Eukaryota</taxon>
        <taxon>Metazoa</taxon>
        <taxon>Ecdysozoa</taxon>
        <taxon>Arthropoda</taxon>
        <taxon>Hexapoda</taxon>
        <taxon>Collembola</taxon>
        <taxon>Symphypleona</taxon>
        <taxon>Sminthuridae</taxon>
        <taxon>Allacma</taxon>
    </lineage>
</organism>
<comment type="caution">
    <text evidence="2">The sequence shown here is derived from an EMBL/GenBank/DDBJ whole genome shotgun (WGS) entry which is preliminary data.</text>
</comment>
<evidence type="ECO:0000259" key="1">
    <source>
        <dbReference type="SMART" id="SM00721"/>
    </source>
</evidence>
<evidence type="ECO:0000313" key="3">
    <source>
        <dbReference type="Proteomes" id="UP000708208"/>
    </source>
</evidence>
<proteinExistence type="predicted"/>
<evidence type="ECO:0000313" key="2">
    <source>
        <dbReference type="EMBL" id="CAG7837762.1"/>
    </source>
</evidence>
<name>A0A8J2Q272_9HEXA</name>
<dbReference type="AlphaFoldDB" id="A0A8J2Q272"/>
<dbReference type="EMBL" id="CAJVCH010571530">
    <property type="protein sequence ID" value="CAG7837762.1"/>
    <property type="molecule type" value="Genomic_DNA"/>
</dbReference>
<accession>A0A8J2Q272</accession>
<reference evidence="2" key="1">
    <citation type="submission" date="2021-06" db="EMBL/GenBank/DDBJ databases">
        <authorList>
            <person name="Hodson N. C."/>
            <person name="Mongue J. A."/>
            <person name="Jaron S. K."/>
        </authorList>
    </citation>
    <scope>NUCLEOTIDE SEQUENCE</scope>
</reference>
<dbReference type="Pfam" id="PF03114">
    <property type="entry name" value="BAR"/>
    <property type="match status" value="1"/>
</dbReference>
<dbReference type="OrthoDB" id="443981at2759"/>
<dbReference type="GO" id="GO:0005737">
    <property type="term" value="C:cytoplasm"/>
    <property type="evidence" value="ECO:0007669"/>
    <property type="project" value="InterPro"/>
</dbReference>
<gene>
    <name evidence="2" type="ORF">AFUS01_LOCUS46823</name>
</gene>
<sequence>MAFAGLKKQINKANQYMNEKIGGAEGTKLDDDFVEMERKTDITFELVEELQLKTKEYLQPNPTARAKMAAVKGISKLSGQAKASTYPQPEGVLGDCMTTFGKKLGDTDSVYAAALYETGEAFKLMADCHYGLDDSVKQNFLEPLHQLQTKDLKEVMVRCVPVPMSFSLKNLFNVL</sequence>